<dbReference type="RefSeq" id="XP_064672500.1">
    <property type="nucleotide sequence ID" value="XM_064810074.1"/>
</dbReference>
<reference evidence="1" key="2">
    <citation type="submission" date="2023-05" db="EMBL/GenBank/DDBJ databases">
        <authorList>
            <consortium name="Lawrence Berkeley National Laboratory"/>
            <person name="Steindorff A."/>
            <person name="Hensen N."/>
            <person name="Bonometti L."/>
            <person name="Westerberg I."/>
            <person name="Brannstrom I.O."/>
            <person name="Guillou S."/>
            <person name="Cros-Aarteil S."/>
            <person name="Calhoun S."/>
            <person name="Haridas S."/>
            <person name="Kuo A."/>
            <person name="Mondo S."/>
            <person name="Pangilinan J."/>
            <person name="Riley R."/>
            <person name="Labutti K."/>
            <person name="Andreopoulos B."/>
            <person name="Lipzen A."/>
            <person name="Chen C."/>
            <person name="Yanf M."/>
            <person name="Daum C."/>
            <person name="Ng V."/>
            <person name="Clum A."/>
            <person name="Ohm R."/>
            <person name="Martin F."/>
            <person name="Silar P."/>
            <person name="Natvig D."/>
            <person name="Lalanne C."/>
            <person name="Gautier V."/>
            <person name="Ament-Velasquez S.L."/>
            <person name="Kruys A."/>
            <person name="Hutchinson M.I."/>
            <person name="Powell A.J."/>
            <person name="Barry K."/>
            <person name="Miller A.N."/>
            <person name="Grigoriev I.V."/>
            <person name="Debuchy R."/>
            <person name="Gladieux P."/>
            <person name="Thoren M.H."/>
            <person name="Johannesson H."/>
        </authorList>
    </citation>
    <scope>NUCLEOTIDE SEQUENCE</scope>
    <source>
        <strain evidence="1">CBS 508.74</strain>
    </source>
</reference>
<organism evidence="1 2">
    <name type="scientific">Canariomyces notabilis</name>
    <dbReference type="NCBI Taxonomy" id="2074819"/>
    <lineage>
        <taxon>Eukaryota</taxon>
        <taxon>Fungi</taxon>
        <taxon>Dikarya</taxon>
        <taxon>Ascomycota</taxon>
        <taxon>Pezizomycotina</taxon>
        <taxon>Sordariomycetes</taxon>
        <taxon>Sordariomycetidae</taxon>
        <taxon>Sordariales</taxon>
        <taxon>Chaetomiaceae</taxon>
        <taxon>Canariomyces</taxon>
    </lineage>
</organism>
<reference evidence="1" key="1">
    <citation type="journal article" date="2023" name="Mol. Phylogenet. Evol.">
        <title>Genome-scale phylogeny and comparative genomics of the fungal order Sordariales.</title>
        <authorList>
            <person name="Hensen N."/>
            <person name="Bonometti L."/>
            <person name="Westerberg I."/>
            <person name="Brannstrom I.O."/>
            <person name="Guillou S."/>
            <person name="Cros-Aarteil S."/>
            <person name="Calhoun S."/>
            <person name="Haridas S."/>
            <person name="Kuo A."/>
            <person name="Mondo S."/>
            <person name="Pangilinan J."/>
            <person name="Riley R."/>
            <person name="LaButti K."/>
            <person name="Andreopoulos B."/>
            <person name="Lipzen A."/>
            <person name="Chen C."/>
            <person name="Yan M."/>
            <person name="Daum C."/>
            <person name="Ng V."/>
            <person name="Clum A."/>
            <person name="Steindorff A."/>
            <person name="Ohm R.A."/>
            <person name="Martin F."/>
            <person name="Silar P."/>
            <person name="Natvig D.O."/>
            <person name="Lalanne C."/>
            <person name="Gautier V."/>
            <person name="Ament-Velasquez S.L."/>
            <person name="Kruys A."/>
            <person name="Hutchinson M.I."/>
            <person name="Powell A.J."/>
            <person name="Barry K."/>
            <person name="Miller A.N."/>
            <person name="Grigoriev I.V."/>
            <person name="Debuchy R."/>
            <person name="Gladieux P."/>
            <person name="Hiltunen Thoren M."/>
            <person name="Johannesson H."/>
        </authorList>
    </citation>
    <scope>NUCLEOTIDE SEQUENCE</scope>
    <source>
        <strain evidence="1">CBS 508.74</strain>
    </source>
</reference>
<accession>A0AAN6TIA1</accession>
<proteinExistence type="predicted"/>
<dbReference type="Proteomes" id="UP001302812">
    <property type="component" value="Unassembled WGS sequence"/>
</dbReference>
<protein>
    <submittedName>
        <fullName evidence="1">Uncharacterized protein</fullName>
    </submittedName>
</protein>
<sequence>MLVDAGSRVIGQPPARKHDYLPNSAALYLPALRKASIHGCGSAIHGNGKSERWTPMRSPPNTDHVVGRGSSWLPMDTRSSAVRYRSSRSSEVRGYWFLHQGYPITGFTGLKESKHLRPENTMLRYEGKSPSFSAESMPHRPVLGFLFEAVRVWPTSSVSPLGHKRLHHATLDLPRDG</sequence>
<keyword evidence="2" id="KW-1185">Reference proteome</keyword>
<comment type="caution">
    <text evidence="1">The sequence shown here is derived from an EMBL/GenBank/DDBJ whole genome shotgun (WGS) entry which is preliminary data.</text>
</comment>
<evidence type="ECO:0000313" key="2">
    <source>
        <dbReference type="Proteomes" id="UP001302812"/>
    </source>
</evidence>
<dbReference type="EMBL" id="MU853336">
    <property type="protein sequence ID" value="KAK4114930.1"/>
    <property type="molecule type" value="Genomic_DNA"/>
</dbReference>
<evidence type="ECO:0000313" key="1">
    <source>
        <dbReference type="EMBL" id="KAK4114930.1"/>
    </source>
</evidence>
<gene>
    <name evidence="1" type="ORF">N656DRAFT_557590</name>
</gene>
<dbReference type="AlphaFoldDB" id="A0AAN6TIA1"/>
<name>A0AAN6TIA1_9PEZI</name>
<dbReference type="GeneID" id="89934198"/>